<dbReference type="GO" id="GO:0022857">
    <property type="term" value="F:transmembrane transporter activity"/>
    <property type="evidence" value="ECO:0007669"/>
    <property type="project" value="InterPro"/>
</dbReference>
<dbReference type="Proteomes" id="UP000181917">
    <property type="component" value="Unassembled WGS sequence"/>
</dbReference>
<dbReference type="STRING" id="37928.SAMN04489742_1581"/>
<protein>
    <submittedName>
        <fullName evidence="7">Sugar phosphate permease</fullName>
    </submittedName>
</protein>
<reference evidence="7 8" key="1">
    <citation type="submission" date="2016-10" db="EMBL/GenBank/DDBJ databases">
        <authorList>
            <person name="de Groot N.N."/>
        </authorList>
    </citation>
    <scope>NUCLEOTIDE SEQUENCE [LARGE SCALE GENOMIC DNA]</scope>
    <source>
        <strain evidence="7 8">DSM 20117</strain>
    </source>
</reference>
<dbReference type="Pfam" id="PF07690">
    <property type="entry name" value="MFS_1"/>
    <property type="match status" value="1"/>
</dbReference>
<feature type="transmembrane region" description="Helical" evidence="5">
    <location>
        <begin position="376"/>
        <end position="400"/>
    </location>
</feature>
<dbReference type="EMBL" id="FNKH01000002">
    <property type="protein sequence ID" value="SDQ55665.1"/>
    <property type="molecule type" value="Genomic_DNA"/>
</dbReference>
<feature type="transmembrane region" description="Helical" evidence="5">
    <location>
        <begin position="319"/>
        <end position="337"/>
    </location>
</feature>
<gene>
    <name evidence="7" type="ORF">SAMN04489742_1581</name>
</gene>
<dbReference type="InterPro" id="IPR036259">
    <property type="entry name" value="MFS_trans_sf"/>
</dbReference>
<sequence>MGHQPFNKRIFRDYPRVRSSRRAGSSEGMQVARTAPQAAVEPDDPAFWDARRRSRRGWTITVFLLVLMMISWADKSILGIVAVPLMRDLDISPETFGLLGSAVFILFGAAQLAAAPIANRVSSTWILLALCLVWSIAQVPIFVFASLPALWFSRILLGAGEGPLAPITMHAVYKWFPSARGATPAAVAASGVTLGIVVFAPILAWITVDFGWKATFIFLALIGVVWATLWFFIGKDGPYTSIRAEHAIEGTIPDQGEEKALQAADRKVSYWSSFATLSWLLAVLSAFLAYWTFTVAMTWLPAYFENVLGMSTQQAGSLIALPAVWGTAATVGLSWLTGRLAARGWRSRYSRGLVLGATALFSGAMVLVGTNVEEPALAIACFTFGFGTAPSIFALTYLVIAETTTIGQRGAMLQYSNAILTSAGLFAPAVVGMLVGSASSAVVGFEHAFVLTGAMMFGSGLLSLLFINQQRDRKRLGLDV</sequence>
<organism evidence="7 8">
    <name type="scientific">Crystallibacter crystallopoietes</name>
    <dbReference type="NCBI Taxonomy" id="37928"/>
    <lineage>
        <taxon>Bacteria</taxon>
        <taxon>Bacillati</taxon>
        <taxon>Actinomycetota</taxon>
        <taxon>Actinomycetes</taxon>
        <taxon>Micrococcales</taxon>
        <taxon>Micrococcaceae</taxon>
        <taxon>Crystallibacter</taxon>
    </lineage>
</organism>
<feature type="transmembrane region" description="Helical" evidence="5">
    <location>
        <begin position="95"/>
        <end position="118"/>
    </location>
</feature>
<feature type="transmembrane region" description="Helical" evidence="5">
    <location>
        <begin position="151"/>
        <end position="173"/>
    </location>
</feature>
<feature type="transmembrane region" description="Helical" evidence="5">
    <location>
        <begin position="214"/>
        <end position="233"/>
    </location>
</feature>
<dbReference type="GO" id="GO:0005886">
    <property type="term" value="C:plasma membrane"/>
    <property type="evidence" value="ECO:0007669"/>
    <property type="project" value="UniProtKB-SubCell"/>
</dbReference>
<dbReference type="InterPro" id="IPR011701">
    <property type="entry name" value="MFS"/>
</dbReference>
<evidence type="ECO:0000256" key="3">
    <source>
        <dbReference type="ARBA" id="ARBA00022989"/>
    </source>
</evidence>
<keyword evidence="2 5" id="KW-0812">Transmembrane</keyword>
<feature type="transmembrane region" description="Helical" evidence="5">
    <location>
        <begin position="447"/>
        <end position="467"/>
    </location>
</feature>
<evidence type="ECO:0000256" key="2">
    <source>
        <dbReference type="ARBA" id="ARBA00022692"/>
    </source>
</evidence>
<evidence type="ECO:0000313" key="7">
    <source>
        <dbReference type="EMBL" id="SDQ55665.1"/>
    </source>
</evidence>
<feature type="transmembrane region" description="Helical" evidence="5">
    <location>
        <begin position="276"/>
        <end position="299"/>
    </location>
</feature>
<keyword evidence="3 5" id="KW-1133">Transmembrane helix</keyword>
<dbReference type="InterPro" id="IPR050382">
    <property type="entry name" value="MFS_Na/Anion_cotransporter"/>
</dbReference>
<dbReference type="AlphaFoldDB" id="A0A1H1BUS6"/>
<dbReference type="Gene3D" id="1.20.1250.20">
    <property type="entry name" value="MFS general substrate transporter like domains"/>
    <property type="match status" value="2"/>
</dbReference>
<accession>A0A1H1BUS6</accession>
<dbReference type="PROSITE" id="PS50850">
    <property type="entry name" value="MFS"/>
    <property type="match status" value="1"/>
</dbReference>
<dbReference type="PANTHER" id="PTHR11662">
    <property type="entry name" value="SOLUTE CARRIER FAMILY 17"/>
    <property type="match status" value="1"/>
</dbReference>
<keyword evidence="4 5" id="KW-0472">Membrane</keyword>
<feature type="transmembrane region" description="Helical" evidence="5">
    <location>
        <begin position="185"/>
        <end position="208"/>
    </location>
</feature>
<comment type="subcellular location">
    <subcellularLocation>
        <location evidence="1">Cell membrane</location>
        <topology evidence="1">Multi-pass membrane protein</topology>
    </subcellularLocation>
</comment>
<proteinExistence type="predicted"/>
<dbReference type="PANTHER" id="PTHR11662:SF450">
    <property type="entry name" value="BLR1003 PROTEIN"/>
    <property type="match status" value="1"/>
</dbReference>
<evidence type="ECO:0000256" key="1">
    <source>
        <dbReference type="ARBA" id="ARBA00004651"/>
    </source>
</evidence>
<feature type="transmembrane region" description="Helical" evidence="5">
    <location>
        <begin position="60"/>
        <end position="83"/>
    </location>
</feature>
<evidence type="ECO:0000259" key="6">
    <source>
        <dbReference type="PROSITE" id="PS50850"/>
    </source>
</evidence>
<evidence type="ECO:0000256" key="4">
    <source>
        <dbReference type="ARBA" id="ARBA00023136"/>
    </source>
</evidence>
<feature type="transmembrane region" description="Helical" evidence="5">
    <location>
        <begin position="349"/>
        <end position="370"/>
    </location>
</feature>
<evidence type="ECO:0000313" key="8">
    <source>
        <dbReference type="Proteomes" id="UP000181917"/>
    </source>
</evidence>
<feature type="transmembrane region" description="Helical" evidence="5">
    <location>
        <begin position="412"/>
        <end position="435"/>
    </location>
</feature>
<dbReference type="InterPro" id="IPR020846">
    <property type="entry name" value="MFS_dom"/>
</dbReference>
<dbReference type="SUPFAM" id="SSF103473">
    <property type="entry name" value="MFS general substrate transporter"/>
    <property type="match status" value="1"/>
</dbReference>
<evidence type="ECO:0000256" key="5">
    <source>
        <dbReference type="SAM" id="Phobius"/>
    </source>
</evidence>
<feature type="transmembrane region" description="Helical" evidence="5">
    <location>
        <begin position="125"/>
        <end position="145"/>
    </location>
</feature>
<name>A0A1H1BUS6_9MICC</name>
<keyword evidence="8" id="KW-1185">Reference proteome</keyword>
<feature type="domain" description="Major facilitator superfamily (MFS) profile" evidence="6">
    <location>
        <begin position="60"/>
        <end position="471"/>
    </location>
</feature>